<dbReference type="Proteomes" id="UP000070133">
    <property type="component" value="Unassembled WGS sequence"/>
</dbReference>
<dbReference type="PANTHER" id="PTHR10209:SF881">
    <property type="entry name" value="FI07970P-RELATED"/>
    <property type="match status" value="1"/>
</dbReference>
<dbReference type="InterPro" id="IPR026992">
    <property type="entry name" value="DIOX_N"/>
</dbReference>
<feature type="domain" description="Fe2OG dioxygenase" evidence="6">
    <location>
        <begin position="228"/>
        <end position="323"/>
    </location>
</feature>
<dbReference type="PANTHER" id="PTHR10209">
    <property type="entry name" value="OXIDOREDUCTASE, 2OG-FE II OXYGENASE FAMILY PROTEIN"/>
    <property type="match status" value="1"/>
</dbReference>
<keyword evidence="4 5" id="KW-0408">Iron</keyword>
<evidence type="ECO:0000256" key="5">
    <source>
        <dbReference type="RuleBase" id="RU003682"/>
    </source>
</evidence>
<evidence type="ECO:0000256" key="3">
    <source>
        <dbReference type="ARBA" id="ARBA00023002"/>
    </source>
</evidence>
<evidence type="ECO:0000313" key="8">
    <source>
        <dbReference type="Proteomes" id="UP000070133"/>
    </source>
</evidence>
<reference evidence="7 8" key="1">
    <citation type="submission" date="2015-07" db="EMBL/GenBank/DDBJ databases">
        <title>Comparative genomics of the Sigatoka disease complex on banana suggests a link between parallel evolutionary changes in Pseudocercospora fijiensis and Pseudocercospora eumusae and increased virulence on the banana host.</title>
        <authorList>
            <person name="Chang T.-C."/>
            <person name="Salvucci A."/>
            <person name="Crous P.W."/>
            <person name="Stergiopoulos I."/>
        </authorList>
    </citation>
    <scope>NUCLEOTIDE SEQUENCE [LARGE SCALE GENOMIC DNA]</scope>
    <source>
        <strain evidence="7 8">CBS 114824</strain>
    </source>
</reference>
<dbReference type="PROSITE" id="PS51471">
    <property type="entry name" value="FE2OG_OXY"/>
    <property type="match status" value="1"/>
</dbReference>
<comment type="caution">
    <text evidence="7">The sequence shown here is derived from an EMBL/GenBank/DDBJ whole genome shotgun (WGS) entry which is preliminary data.</text>
</comment>
<keyword evidence="8" id="KW-1185">Reference proteome</keyword>
<evidence type="ECO:0000313" key="7">
    <source>
        <dbReference type="EMBL" id="KXT06051.1"/>
    </source>
</evidence>
<organism evidence="7 8">
    <name type="scientific">Pseudocercospora eumusae</name>
    <dbReference type="NCBI Taxonomy" id="321146"/>
    <lineage>
        <taxon>Eukaryota</taxon>
        <taxon>Fungi</taxon>
        <taxon>Dikarya</taxon>
        <taxon>Ascomycota</taxon>
        <taxon>Pezizomycotina</taxon>
        <taxon>Dothideomycetes</taxon>
        <taxon>Dothideomycetidae</taxon>
        <taxon>Mycosphaerellales</taxon>
        <taxon>Mycosphaerellaceae</taxon>
        <taxon>Pseudocercospora</taxon>
    </lineage>
</organism>
<name>A0A139HUA3_9PEZI</name>
<dbReference type="GO" id="GO:0044283">
    <property type="term" value="P:small molecule biosynthetic process"/>
    <property type="evidence" value="ECO:0007669"/>
    <property type="project" value="UniProtKB-ARBA"/>
</dbReference>
<dbReference type="OrthoDB" id="288590at2759"/>
<dbReference type="GO" id="GO:0016491">
    <property type="term" value="F:oxidoreductase activity"/>
    <property type="evidence" value="ECO:0007669"/>
    <property type="project" value="UniProtKB-KW"/>
</dbReference>
<keyword evidence="2 5" id="KW-0479">Metal-binding</keyword>
<comment type="similarity">
    <text evidence="1 5">Belongs to the iron/ascorbate-dependent oxidoreductase family.</text>
</comment>
<dbReference type="InterPro" id="IPR044861">
    <property type="entry name" value="IPNS-like_FE2OG_OXY"/>
</dbReference>
<evidence type="ECO:0000259" key="6">
    <source>
        <dbReference type="PROSITE" id="PS51471"/>
    </source>
</evidence>
<accession>A0A139HUA3</accession>
<dbReference type="InterPro" id="IPR005123">
    <property type="entry name" value="Oxoglu/Fe-dep_dioxygenase_dom"/>
</dbReference>
<protein>
    <recommendedName>
        <fullName evidence="6">Fe2OG dioxygenase domain-containing protein</fullName>
    </recommendedName>
</protein>
<dbReference type="EMBL" id="LFZN01000008">
    <property type="protein sequence ID" value="KXT06051.1"/>
    <property type="molecule type" value="Genomic_DNA"/>
</dbReference>
<dbReference type="InterPro" id="IPR027443">
    <property type="entry name" value="IPNS-like_sf"/>
</dbReference>
<evidence type="ECO:0000256" key="2">
    <source>
        <dbReference type="ARBA" id="ARBA00022723"/>
    </source>
</evidence>
<evidence type="ECO:0000256" key="4">
    <source>
        <dbReference type="ARBA" id="ARBA00023004"/>
    </source>
</evidence>
<dbReference type="GO" id="GO:0046872">
    <property type="term" value="F:metal ion binding"/>
    <property type="evidence" value="ECO:0007669"/>
    <property type="project" value="UniProtKB-KW"/>
</dbReference>
<dbReference type="STRING" id="321146.A0A139HUA3"/>
<dbReference type="Gene3D" id="2.60.120.330">
    <property type="entry name" value="B-lactam Antibiotic, Isopenicillin N Synthase, Chain"/>
    <property type="match status" value="1"/>
</dbReference>
<dbReference type="AlphaFoldDB" id="A0A139HUA3"/>
<keyword evidence="3 5" id="KW-0560">Oxidoreductase</keyword>
<evidence type="ECO:0000256" key="1">
    <source>
        <dbReference type="ARBA" id="ARBA00008056"/>
    </source>
</evidence>
<proteinExistence type="inferred from homology"/>
<dbReference type="PRINTS" id="PR00682">
    <property type="entry name" value="IPNSYNTHASE"/>
</dbReference>
<dbReference type="Pfam" id="PF14226">
    <property type="entry name" value="DIOX_N"/>
    <property type="match status" value="1"/>
</dbReference>
<dbReference type="Pfam" id="PF03171">
    <property type="entry name" value="2OG-FeII_Oxy"/>
    <property type="match status" value="1"/>
</dbReference>
<gene>
    <name evidence="7" type="ORF">AC578_1348</name>
</gene>
<sequence>MATVTEQRQQTSELAPATKDRVVYYYGGNTEASYRTINKDAAAKGDFTSIPTIDISNIDSTDLSDRKAIASQIYEACTTSGFFYISGHSITEAQQKSVFEAMKRFFAAPLEAKEETHAFKTVSMRGYEPLPPPDSGRDMKEAFSFGDCMIDPEQNYQRQVPSNIKPQNIWPTIPDFRQDMYAYHDQILPLAMKLVRLFALAFGLEETAFDKDFQFPMWSIRALHYPATTENCVVNCGPEHARLGAHSDFTWFTLLLQDEVAGLEVLNKEGVWIEAPPKPGTMVVNVGQYLERQSNSKFIATVHRVRNKTGAERYSLPFFFSQDPGANIDVLETCLEDGEDKKPELSYNVGDLYVRRILPVRRMHPTSIRYRDLPQEELKYDMLRT</sequence>
<dbReference type="SUPFAM" id="SSF51197">
    <property type="entry name" value="Clavaminate synthase-like"/>
    <property type="match status" value="1"/>
</dbReference>